<dbReference type="InterPro" id="IPR010998">
    <property type="entry name" value="Integrase_recombinase_N"/>
</dbReference>
<feature type="domain" description="Tyr recombinase" evidence="3">
    <location>
        <begin position="147"/>
        <end position="362"/>
    </location>
</feature>
<dbReference type="Pfam" id="PF00589">
    <property type="entry name" value="Phage_integrase"/>
    <property type="match status" value="1"/>
</dbReference>
<evidence type="ECO:0000256" key="2">
    <source>
        <dbReference type="ARBA" id="ARBA00023172"/>
    </source>
</evidence>
<dbReference type="SUPFAM" id="SSF56349">
    <property type="entry name" value="DNA breaking-rejoining enzymes"/>
    <property type="match status" value="1"/>
</dbReference>
<keyword evidence="2" id="KW-0233">DNA recombination</keyword>
<dbReference type="CDD" id="cd00397">
    <property type="entry name" value="DNA_BRE_C"/>
    <property type="match status" value="1"/>
</dbReference>
<sequence length="369" mass="43316">MCLPDHQHSFSRLKFCLTSSVEILSVDRLTPSSISTGEVVTATGVVGPRNLAKESVKHYQRTIDQWKEFMKWEGRHPVCPNQDHVLRFARYYKDEKGNSPGVVRRKLNRLSQAFEYFRNDSSYPHPSDFSPVSAAMMKVNLSQPSPKEPPRISKEEMAEHISEIKDVRDRAIIMTQLKLGIRAQELCNIKLEDIHIKKPDLLGHYSEMGSNRGLEDHENAIYIPFNKERDGNKSERPRIIPLDEEIRKVLTDWLFIRPDNEEPWLFLSDRKNIQFETSAVRDIWHKHFRPEYDETERHAAVSSHFGRHFFTTWWQVHQGMDIELVKYLRGDVHGGERDMKNSGDAIHSYIHTYYEDVEPEYRRSVFKLL</sequence>
<dbReference type="eggNOG" id="arCOG01241">
    <property type="taxonomic scope" value="Archaea"/>
</dbReference>
<keyword evidence="1" id="KW-0238">DNA-binding</keyword>
<organism evidence="4 5">
    <name type="scientific">Halorubrum lacusprofundi (strain ATCC 49239 / DSM 5036 / JCM 8891 / ACAM 34)</name>
    <dbReference type="NCBI Taxonomy" id="416348"/>
    <lineage>
        <taxon>Archaea</taxon>
        <taxon>Methanobacteriati</taxon>
        <taxon>Methanobacteriota</taxon>
        <taxon>Stenosarchaea group</taxon>
        <taxon>Halobacteria</taxon>
        <taxon>Halobacteriales</taxon>
        <taxon>Haloferacaceae</taxon>
        <taxon>Halorubrum</taxon>
    </lineage>
</organism>
<dbReference type="GO" id="GO:0006310">
    <property type="term" value="P:DNA recombination"/>
    <property type="evidence" value="ECO:0007669"/>
    <property type="project" value="UniProtKB-KW"/>
</dbReference>
<dbReference type="InterPro" id="IPR011010">
    <property type="entry name" value="DNA_brk_join_enz"/>
</dbReference>
<evidence type="ECO:0000256" key="1">
    <source>
        <dbReference type="ARBA" id="ARBA00023125"/>
    </source>
</evidence>
<dbReference type="InterPro" id="IPR002104">
    <property type="entry name" value="Integrase_catalytic"/>
</dbReference>
<dbReference type="PROSITE" id="PS51898">
    <property type="entry name" value="TYR_RECOMBINASE"/>
    <property type="match status" value="1"/>
</dbReference>
<dbReference type="InterPro" id="IPR013762">
    <property type="entry name" value="Integrase-like_cat_sf"/>
</dbReference>
<dbReference type="HOGENOM" id="CLU_762090_0_0_2"/>
<protein>
    <recommendedName>
        <fullName evidence="3">Tyr recombinase domain-containing protein</fullName>
    </recommendedName>
</protein>
<evidence type="ECO:0000313" key="4">
    <source>
        <dbReference type="EMBL" id="ACM56736.1"/>
    </source>
</evidence>
<name>B9LMZ8_HALLT</name>
<keyword evidence="5" id="KW-1185">Reference proteome</keyword>
<evidence type="ECO:0000259" key="3">
    <source>
        <dbReference type="PROSITE" id="PS51898"/>
    </source>
</evidence>
<evidence type="ECO:0000313" key="5">
    <source>
        <dbReference type="Proteomes" id="UP000000740"/>
    </source>
</evidence>
<gene>
    <name evidence="4" type="ordered locus">Hlac_1142</name>
</gene>
<dbReference type="GO" id="GO:0003677">
    <property type="term" value="F:DNA binding"/>
    <property type="evidence" value="ECO:0007669"/>
    <property type="project" value="UniProtKB-KW"/>
</dbReference>
<proteinExistence type="predicted"/>
<dbReference type="GO" id="GO:0015074">
    <property type="term" value="P:DNA integration"/>
    <property type="evidence" value="ECO:0007669"/>
    <property type="project" value="InterPro"/>
</dbReference>
<dbReference type="PANTHER" id="PTHR30349:SF92">
    <property type="entry name" value="SITE-SPECIFIC RECOMBINASE"/>
    <property type="match status" value="1"/>
</dbReference>
<dbReference type="PANTHER" id="PTHR30349">
    <property type="entry name" value="PHAGE INTEGRASE-RELATED"/>
    <property type="match status" value="1"/>
</dbReference>
<dbReference type="KEGG" id="hla:Hlac_1142"/>
<dbReference type="Gene3D" id="1.10.150.130">
    <property type="match status" value="1"/>
</dbReference>
<reference evidence="4 5" key="1">
    <citation type="journal article" date="2016" name="Stand. Genomic Sci.">
        <title>Complete genome sequence of the Antarctic Halorubrum lacusprofundi type strain ACAM 34.</title>
        <authorList>
            <person name="Anderson I.J."/>
            <person name="DasSarma P."/>
            <person name="Lucas S."/>
            <person name="Copeland A."/>
            <person name="Lapidus A."/>
            <person name="Del Rio T.G."/>
            <person name="Tice H."/>
            <person name="Dalin E."/>
            <person name="Bruce D.C."/>
            <person name="Goodwin L."/>
            <person name="Pitluck S."/>
            <person name="Sims D."/>
            <person name="Brettin T.S."/>
            <person name="Detter J.C."/>
            <person name="Han C.S."/>
            <person name="Larimer F."/>
            <person name="Hauser L."/>
            <person name="Land M."/>
            <person name="Ivanova N."/>
            <person name="Richardson P."/>
            <person name="Cavicchioli R."/>
            <person name="DasSarma S."/>
            <person name="Woese C.R."/>
            <person name="Kyrpides N.C."/>
        </authorList>
    </citation>
    <scope>NUCLEOTIDE SEQUENCE [LARGE SCALE GENOMIC DNA]</scope>
    <source>
        <strain evidence="5">ATCC 49239 / DSM 5036 / JCM 8891 / ACAM 34</strain>
    </source>
</reference>
<dbReference type="InterPro" id="IPR050090">
    <property type="entry name" value="Tyrosine_recombinase_XerCD"/>
</dbReference>
<dbReference type="Proteomes" id="UP000000740">
    <property type="component" value="Chromosome 1"/>
</dbReference>
<accession>B9LMZ8</accession>
<dbReference type="Gene3D" id="1.10.443.10">
    <property type="entry name" value="Intergrase catalytic core"/>
    <property type="match status" value="1"/>
</dbReference>
<dbReference type="AlphaFoldDB" id="B9LMZ8"/>
<dbReference type="EMBL" id="CP001365">
    <property type="protein sequence ID" value="ACM56736.1"/>
    <property type="molecule type" value="Genomic_DNA"/>
</dbReference>